<keyword evidence="3" id="KW-1185">Reference proteome</keyword>
<name>A0ABQ2HMW6_9BACT</name>
<feature type="transmembrane region" description="Helical" evidence="1">
    <location>
        <begin position="20"/>
        <end position="40"/>
    </location>
</feature>
<dbReference type="RefSeq" id="WP_019944565.1">
    <property type="nucleotide sequence ID" value="NZ_BMLI01000001.1"/>
</dbReference>
<comment type="caution">
    <text evidence="2">The sequence shown here is derived from an EMBL/GenBank/DDBJ whole genome shotgun (WGS) entry which is preliminary data.</text>
</comment>
<dbReference type="EMBL" id="BMLI01000001">
    <property type="protein sequence ID" value="GGM84146.1"/>
    <property type="molecule type" value="Genomic_DNA"/>
</dbReference>
<protein>
    <recommendedName>
        <fullName evidence="4">YceI-like domain-containing protein</fullName>
    </recommendedName>
</protein>
<evidence type="ECO:0000313" key="3">
    <source>
        <dbReference type="Proteomes" id="UP000632339"/>
    </source>
</evidence>
<proteinExistence type="predicted"/>
<dbReference type="Proteomes" id="UP000632339">
    <property type="component" value="Unassembled WGS sequence"/>
</dbReference>
<sequence>MTTHTPNPRQCGLSLNIKGILHSLLIFGLMMLIGGCDSPLENDRIDEFALESGGYMRIVSPYPVTASSFSFSVGNMKGTKMECLHEAVTQNKGSLFESYRLVISFVDNTPDNGVNPVSGKAFRSIPASSYALDASTGYPRATMIITGQEALEAVGLDLTKIAAGDRFEITGTMILTDGKSFSAANTAIDITGGAFYSSPFFYRIAVKP</sequence>
<accession>A0ABQ2HMW6</accession>
<organism evidence="2 3">
    <name type="scientific">Dyadobacter beijingensis</name>
    <dbReference type="NCBI Taxonomy" id="365489"/>
    <lineage>
        <taxon>Bacteria</taxon>
        <taxon>Pseudomonadati</taxon>
        <taxon>Bacteroidota</taxon>
        <taxon>Cytophagia</taxon>
        <taxon>Cytophagales</taxon>
        <taxon>Spirosomataceae</taxon>
        <taxon>Dyadobacter</taxon>
    </lineage>
</organism>
<keyword evidence="1" id="KW-1133">Transmembrane helix</keyword>
<keyword evidence="1" id="KW-0812">Transmembrane</keyword>
<gene>
    <name evidence="2" type="ORF">GCM10010967_14950</name>
</gene>
<evidence type="ECO:0000256" key="1">
    <source>
        <dbReference type="SAM" id="Phobius"/>
    </source>
</evidence>
<evidence type="ECO:0008006" key="4">
    <source>
        <dbReference type="Google" id="ProtNLM"/>
    </source>
</evidence>
<reference evidence="3" key="1">
    <citation type="journal article" date="2019" name="Int. J. Syst. Evol. Microbiol.">
        <title>The Global Catalogue of Microorganisms (GCM) 10K type strain sequencing project: providing services to taxonomists for standard genome sequencing and annotation.</title>
        <authorList>
            <consortium name="The Broad Institute Genomics Platform"/>
            <consortium name="The Broad Institute Genome Sequencing Center for Infectious Disease"/>
            <person name="Wu L."/>
            <person name="Ma J."/>
        </authorList>
    </citation>
    <scope>NUCLEOTIDE SEQUENCE [LARGE SCALE GENOMIC DNA]</scope>
    <source>
        <strain evidence="3">CGMCC 1.6375</strain>
    </source>
</reference>
<keyword evidence="1" id="KW-0472">Membrane</keyword>
<evidence type="ECO:0000313" key="2">
    <source>
        <dbReference type="EMBL" id="GGM84146.1"/>
    </source>
</evidence>